<protein>
    <submittedName>
        <fullName evidence="1">Uncharacterized protein</fullName>
    </submittedName>
</protein>
<name>A0ABD4RKW5_9CLOT</name>
<proteinExistence type="predicted"/>
<evidence type="ECO:0000313" key="1">
    <source>
        <dbReference type="EMBL" id="MBX7291930.1"/>
    </source>
</evidence>
<dbReference type="AlphaFoldDB" id="A0ABD4RKW5"/>
<evidence type="ECO:0000313" key="2">
    <source>
        <dbReference type="Proteomes" id="UP000775179"/>
    </source>
</evidence>
<organism evidence="1 2">
    <name type="scientific">Clostridium chauvoei</name>
    <dbReference type="NCBI Taxonomy" id="46867"/>
    <lineage>
        <taxon>Bacteria</taxon>
        <taxon>Bacillati</taxon>
        <taxon>Bacillota</taxon>
        <taxon>Clostridia</taxon>
        <taxon>Eubacteriales</taxon>
        <taxon>Clostridiaceae</taxon>
        <taxon>Clostridium</taxon>
    </lineage>
</organism>
<comment type="caution">
    <text evidence="1">The sequence shown here is derived from an EMBL/GenBank/DDBJ whole genome shotgun (WGS) entry which is preliminary data.</text>
</comment>
<accession>A0ABD4RKW5</accession>
<dbReference type="KEGG" id="cchv:BTM20_02630"/>
<sequence>MDGTGTVIGGSLYNTNGAKNSANASTANKSNNKYRAYVQLYAYKTNGVIDRNSTRTGAESGDVGVSSYAANVGIWESLHSTDQSIDQNCGLRLYM</sequence>
<dbReference type="GeneID" id="66300746"/>
<dbReference type="Proteomes" id="UP000775179">
    <property type="component" value="Unassembled WGS sequence"/>
</dbReference>
<reference evidence="1 2" key="1">
    <citation type="submission" date="2021-08" db="EMBL/GenBank/DDBJ databases">
        <title>Genome sequence analysis of Clostridium chauvoei strains of European origin and evaluation of typing options for outbreak investigations.</title>
        <authorList>
            <person name="Abdel-Glil M."/>
            <person name="Thomas P."/>
            <person name="Seyboldt C."/>
        </authorList>
    </citation>
    <scope>NUCLEOTIDE SEQUENCE [LARGE SCALE GENOMIC DNA]</scope>
    <source>
        <strain evidence="1 2">S0260-09</strain>
    </source>
</reference>
<gene>
    <name evidence="1" type="ORF">K4H94_13185</name>
</gene>
<dbReference type="EMBL" id="JAIFTX010000052">
    <property type="protein sequence ID" value="MBX7291930.1"/>
    <property type="molecule type" value="Genomic_DNA"/>
</dbReference>
<dbReference type="RefSeq" id="WP_021874736.1">
    <property type="nucleotide sequence ID" value="NZ_CP018624.1"/>
</dbReference>